<evidence type="ECO:0000256" key="1">
    <source>
        <dbReference type="ARBA" id="ARBA00009176"/>
    </source>
</evidence>
<dbReference type="InterPro" id="IPR052775">
    <property type="entry name" value="IUN_hydrolase"/>
</dbReference>
<sequence length="400" mass="45065">PGPKLITSCHFSTMVKMVALTESRQTESRTRKGNVYYKENQHNSRHYRSLVLGALLIFKVAQRTMKVIIDTDPGLDDAMAVLVALDAHKKGLIKILGVTLTHGNTSLDNAACNMMRTLTTVKMEKEQYAPFWNLIPQETHLSMAMMDLEMQNLNQIQTYHSFLKSMLSVLSHVSQEKILVCLLFSHRHCYNSRNIKTAYLLQLGEVVLIALGPLTNVALAMRMDPSLGGNLKEIFIMGGNSEGLGNVTPCAEFNFHCDPEAAYTVLQECKCPTYLITWELCLKRAELTLDWRKNVLGKVSTPEARLMNSIEAKSLSLYKYQTYIVCDQIAVAVAIYRNLIIASSDHYASVELHGMFTRGQMVVDYISAMNRKPNVTMVEKIDVEAFKKILMVAFGHKVEM</sequence>
<dbReference type="InterPro" id="IPR036452">
    <property type="entry name" value="Ribo_hydro-like"/>
</dbReference>
<evidence type="ECO:0000313" key="4">
    <source>
        <dbReference type="Proteomes" id="UP000677054"/>
    </source>
</evidence>
<evidence type="ECO:0000259" key="2">
    <source>
        <dbReference type="Pfam" id="PF01156"/>
    </source>
</evidence>
<dbReference type="InterPro" id="IPR001910">
    <property type="entry name" value="Inosine/uridine_hydrolase_dom"/>
</dbReference>
<dbReference type="EMBL" id="CAJPEV010000001">
    <property type="protein sequence ID" value="CAG0878480.1"/>
    <property type="molecule type" value="Genomic_DNA"/>
</dbReference>
<dbReference type="OrthoDB" id="432381at2759"/>
<dbReference type="Proteomes" id="UP000677054">
    <property type="component" value="Unassembled WGS sequence"/>
</dbReference>
<organism evidence="3">
    <name type="scientific">Darwinula stevensoni</name>
    <dbReference type="NCBI Taxonomy" id="69355"/>
    <lineage>
        <taxon>Eukaryota</taxon>
        <taxon>Metazoa</taxon>
        <taxon>Ecdysozoa</taxon>
        <taxon>Arthropoda</taxon>
        <taxon>Crustacea</taxon>
        <taxon>Oligostraca</taxon>
        <taxon>Ostracoda</taxon>
        <taxon>Podocopa</taxon>
        <taxon>Podocopida</taxon>
        <taxon>Darwinulocopina</taxon>
        <taxon>Darwinuloidea</taxon>
        <taxon>Darwinulidae</taxon>
        <taxon>Darwinula</taxon>
    </lineage>
</organism>
<name>A0A7R8WZL9_9CRUS</name>
<feature type="non-terminal residue" evidence="3">
    <location>
        <position position="1"/>
    </location>
</feature>
<comment type="similarity">
    <text evidence="1">Belongs to the IUNH family.</text>
</comment>
<feature type="domain" description="Inosine/uridine-preferring nucleoside hydrolase" evidence="2">
    <location>
        <begin position="67"/>
        <end position="388"/>
    </location>
</feature>
<reference evidence="3" key="1">
    <citation type="submission" date="2020-11" db="EMBL/GenBank/DDBJ databases">
        <authorList>
            <person name="Tran Van P."/>
        </authorList>
    </citation>
    <scope>NUCLEOTIDE SEQUENCE</scope>
</reference>
<proteinExistence type="inferred from homology"/>
<gene>
    <name evidence="3" type="ORF">DSTB1V02_LOCUS5</name>
</gene>
<evidence type="ECO:0000313" key="3">
    <source>
        <dbReference type="EMBL" id="CAD7239966.1"/>
    </source>
</evidence>
<dbReference type="PANTHER" id="PTHR46190:SF1">
    <property type="entry name" value="SI:CH211-201H21.5"/>
    <property type="match status" value="1"/>
</dbReference>
<protein>
    <recommendedName>
        <fullName evidence="2">Inosine/uridine-preferring nucleoside hydrolase domain-containing protein</fullName>
    </recommendedName>
</protein>
<dbReference type="GO" id="GO:0016799">
    <property type="term" value="F:hydrolase activity, hydrolyzing N-glycosyl compounds"/>
    <property type="evidence" value="ECO:0007669"/>
    <property type="project" value="InterPro"/>
</dbReference>
<dbReference type="Gene3D" id="3.90.245.10">
    <property type="entry name" value="Ribonucleoside hydrolase-like"/>
    <property type="match status" value="1"/>
</dbReference>
<keyword evidence="4" id="KW-1185">Reference proteome</keyword>
<dbReference type="AlphaFoldDB" id="A0A7R8WZL9"/>
<dbReference type="SUPFAM" id="SSF53590">
    <property type="entry name" value="Nucleoside hydrolase"/>
    <property type="match status" value="1"/>
</dbReference>
<dbReference type="EMBL" id="LR899518">
    <property type="protein sequence ID" value="CAD7239966.1"/>
    <property type="molecule type" value="Genomic_DNA"/>
</dbReference>
<dbReference type="Pfam" id="PF01156">
    <property type="entry name" value="IU_nuc_hydro"/>
    <property type="match status" value="1"/>
</dbReference>
<dbReference type="PANTHER" id="PTHR46190">
    <property type="entry name" value="SI:CH211-201H21.5-RELATED"/>
    <property type="match status" value="1"/>
</dbReference>
<accession>A0A7R8WZL9</accession>